<proteinExistence type="predicted"/>
<organism evidence="2 3">
    <name type="scientific">Pseudomonas alkylphenolica</name>
    <dbReference type="NCBI Taxonomy" id="237609"/>
    <lineage>
        <taxon>Bacteria</taxon>
        <taxon>Pseudomonadati</taxon>
        <taxon>Pseudomonadota</taxon>
        <taxon>Gammaproteobacteria</taxon>
        <taxon>Pseudomonadales</taxon>
        <taxon>Pseudomonadaceae</taxon>
        <taxon>Pseudomonas</taxon>
    </lineage>
</organism>
<dbReference type="AlphaFoldDB" id="A0A443ZWQ5"/>
<dbReference type="InterPro" id="IPR000073">
    <property type="entry name" value="AB_hydrolase_1"/>
</dbReference>
<dbReference type="Proteomes" id="UP000288983">
    <property type="component" value="Unassembled WGS sequence"/>
</dbReference>
<dbReference type="OrthoDB" id="9780765at2"/>
<keyword evidence="2" id="KW-0378">Hydrolase</keyword>
<dbReference type="EMBL" id="QJRG01000034">
    <property type="protein sequence ID" value="RWU25082.1"/>
    <property type="molecule type" value="Genomic_DNA"/>
</dbReference>
<dbReference type="PANTHER" id="PTHR43798">
    <property type="entry name" value="MONOACYLGLYCEROL LIPASE"/>
    <property type="match status" value="1"/>
</dbReference>
<dbReference type="GO" id="GO:0016787">
    <property type="term" value="F:hydrolase activity"/>
    <property type="evidence" value="ECO:0007669"/>
    <property type="project" value="UniProtKB-KW"/>
</dbReference>
<dbReference type="InterPro" id="IPR050266">
    <property type="entry name" value="AB_hydrolase_sf"/>
</dbReference>
<comment type="caution">
    <text evidence="2">The sequence shown here is derived from an EMBL/GenBank/DDBJ whole genome shotgun (WGS) entry which is preliminary data.</text>
</comment>
<dbReference type="InterPro" id="IPR029058">
    <property type="entry name" value="AB_hydrolase_fold"/>
</dbReference>
<protein>
    <submittedName>
        <fullName evidence="2">Alpha/beta hydrolase</fullName>
    </submittedName>
</protein>
<name>A0A443ZWQ5_9PSED</name>
<evidence type="ECO:0000313" key="3">
    <source>
        <dbReference type="Proteomes" id="UP000288983"/>
    </source>
</evidence>
<feature type="domain" description="AB hydrolase-1" evidence="1">
    <location>
        <begin position="43"/>
        <end position="274"/>
    </location>
</feature>
<dbReference type="PRINTS" id="PR00111">
    <property type="entry name" value="ABHYDROLASE"/>
</dbReference>
<sequence length="289" mass="30153">MLHATDNTTLALQAQLEQAFALRLVQLPGSTQAIREAGCGPAIVLLHGIGSGAASWLQVAVQLSASARVIAWDAPGYGQSSPLPMPAPKAMDYARRLLQLLDALQIERCVLVGHSLGALTAAALASSAAQRLSRLVLLSPARGYGDPARAAQAAEVRSKRLQALEQLGIANIASQRSAHMLSAAASAEARAWVQWNMARLVPQGYRQAIELLCGDDLLRYADLGMPCQVFCGAADSITPPLDCQALADRLGAPFELIAGAGHASPIEQPEAVATLLAQTLDASLTGTAL</sequence>
<dbReference type="Pfam" id="PF12697">
    <property type="entry name" value="Abhydrolase_6"/>
    <property type="match status" value="1"/>
</dbReference>
<gene>
    <name evidence="2" type="ORF">DM813_04960</name>
</gene>
<evidence type="ECO:0000259" key="1">
    <source>
        <dbReference type="Pfam" id="PF12697"/>
    </source>
</evidence>
<reference evidence="2 3" key="1">
    <citation type="submission" date="2018-06" db="EMBL/GenBank/DDBJ databases">
        <title>Bacteria isolated from soil of Wuhan.</title>
        <authorList>
            <person name="Wei X."/>
            <person name="Chunhua H."/>
        </authorList>
    </citation>
    <scope>NUCLEOTIDE SEQUENCE [LARGE SCALE GENOMIC DNA]</scope>
    <source>
        <strain evidence="3">xwS2</strain>
    </source>
</reference>
<accession>A0A443ZWQ5</accession>
<dbReference type="RefSeq" id="WP_128322294.1">
    <property type="nucleotide sequence ID" value="NZ_QJRG01000034.1"/>
</dbReference>
<dbReference type="STRING" id="237609.PSAKL28_39250"/>
<evidence type="ECO:0000313" key="2">
    <source>
        <dbReference type="EMBL" id="RWU25082.1"/>
    </source>
</evidence>
<dbReference type="Gene3D" id="3.40.50.1820">
    <property type="entry name" value="alpha/beta hydrolase"/>
    <property type="match status" value="1"/>
</dbReference>
<dbReference type="SUPFAM" id="SSF53474">
    <property type="entry name" value="alpha/beta-Hydrolases"/>
    <property type="match status" value="1"/>
</dbReference>